<sequence length="455" mass="50065">MRQLLLFKYIFLTFSLLLIITLGSCDKDMSVSLGNTSENFGITVVDSITVNTSTFQMSNLPSAATGTILVGKASQEEIGSVKSTSYFKLAFTNFTNDIPTDAVFDSINLVIKPKTNRYFYGDTTAVQKITVHQLTEALETKNISSTVNGNITPIFVTGATIFSDQTFDYDPSPLGSLTFNPFVRSIDTLSIKLNNTLGNEIFDMVVSNDVDVASNEAFQQYLKGLVIVPDDQNTVILGFSDTVMVNINYSYIGNDGFNKHGVKSITTGDRTFQFNNIEYDRTNTSFAALNSTNKELKSSQTNGQVYLQAGTGTVAKLDIPALKEFMNEPNISINKAQLIVETTGEITFNPFPNPASVMLLIANDNGIPFSYVRTPFSSTIQQVPYMNGNSMGRNAKYVFDLIEYINTVNKAESDNTSLFLTASTPNLFSTTNMALIATENNLPKIKLNIVYTKFK</sequence>
<comment type="caution">
    <text evidence="1">The sequence shown here is derived from an EMBL/GenBank/DDBJ whole genome shotgun (WGS) entry which is preliminary data.</text>
</comment>
<dbReference type="EMBL" id="SUKA01000001">
    <property type="protein sequence ID" value="TJY68053.1"/>
    <property type="molecule type" value="Genomic_DNA"/>
</dbReference>
<dbReference type="OrthoDB" id="1092930at2"/>
<keyword evidence="2" id="KW-1185">Reference proteome</keyword>
<dbReference type="PROSITE" id="PS51257">
    <property type="entry name" value="PROKAR_LIPOPROTEIN"/>
    <property type="match status" value="1"/>
</dbReference>
<evidence type="ECO:0000313" key="2">
    <source>
        <dbReference type="Proteomes" id="UP000309872"/>
    </source>
</evidence>
<organism evidence="1 2">
    <name type="scientific">Sphingobacterium alkalisoli</name>
    <dbReference type="NCBI Taxonomy" id="1874115"/>
    <lineage>
        <taxon>Bacteria</taxon>
        <taxon>Pseudomonadati</taxon>
        <taxon>Bacteroidota</taxon>
        <taxon>Sphingobacteriia</taxon>
        <taxon>Sphingobacteriales</taxon>
        <taxon>Sphingobacteriaceae</taxon>
        <taxon>Sphingobacterium</taxon>
    </lineage>
</organism>
<dbReference type="RefSeq" id="WP_136818922.1">
    <property type="nucleotide sequence ID" value="NZ_BMJX01000001.1"/>
</dbReference>
<proteinExistence type="predicted"/>
<name>A0A4U0H857_9SPHI</name>
<dbReference type="Proteomes" id="UP000309872">
    <property type="component" value="Unassembled WGS sequence"/>
</dbReference>
<reference evidence="1 2" key="1">
    <citation type="submission" date="2019-04" db="EMBL/GenBank/DDBJ databases">
        <title>Sphingobacterium olei sp. nov., isolated from oil-contaminated soil.</title>
        <authorList>
            <person name="Liu B."/>
        </authorList>
    </citation>
    <scope>NUCLEOTIDE SEQUENCE [LARGE SCALE GENOMIC DNA]</scope>
    <source>
        <strain evidence="1 2">Y3L14</strain>
    </source>
</reference>
<gene>
    <name evidence="1" type="ORF">FAZ19_01985</name>
</gene>
<protein>
    <submittedName>
        <fullName evidence="1">DUF4270 domain-containing protein</fullName>
    </submittedName>
</protein>
<dbReference type="InterPro" id="IPR025366">
    <property type="entry name" value="DUF4270"/>
</dbReference>
<dbReference type="AlphaFoldDB" id="A0A4U0H857"/>
<accession>A0A4U0H857</accession>
<evidence type="ECO:0000313" key="1">
    <source>
        <dbReference type="EMBL" id="TJY68053.1"/>
    </source>
</evidence>
<dbReference type="Pfam" id="PF14092">
    <property type="entry name" value="DUF4270"/>
    <property type="match status" value="1"/>
</dbReference>